<dbReference type="PROSITE" id="PS50181">
    <property type="entry name" value="FBOX"/>
    <property type="match status" value="1"/>
</dbReference>
<feature type="domain" description="F-box" evidence="1">
    <location>
        <begin position="2"/>
        <end position="52"/>
    </location>
</feature>
<dbReference type="PANTHER" id="PTHR31111:SF136">
    <property type="entry name" value="F-BOX ASSOCIATED DOMAIN-CONTAINING PROTEIN"/>
    <property type="match status" value="1"/>
</dbReference>
<dbReference type="PANTHER" id="PTHR31111">
    <property type="entry name" value="BNAA05G37150D PROTEIN-RELATED"/>
    <property type="match status" value="1"/>
</dbReference>
<dbReference type="Pfam" id="PF00646">
    <property type="entry name" value="F-box"/>
    <property type="match status" value="1"/>
</dbReference>
<dbReference type="EMBL" id="JAVXUP010001082">
    <property type="protein sequence ID" value="KAK3016185.1"/>
    <property type="molecule type" value="Genomic_DNA"/>
</dbReference>
<dbReference type="SMART" id="SM00256">
    <property type="entry name" value="FBOX"/>
    <property type="match status" value="1"/>
</dbReference>
<dbReference type="AlphaFoldDB" id="A0AA89AUX6"/>
<evidence type="ECO:0000259" key="1">
    <source>
        <dbReference type="PROSITE" id="PS50181"/>
    </source>
</evidence>
<protein>
    <recommendedName>
        <fullName evidence="1">F-box domain-containing protein</fullName>
    </recommendedName>
</protein>
<proteinExistence type="predicted"/>
<dbReference type="Gene3D" id="1.20.1280.50">
    <property type="match status" value="1"/>
</dbReference>
<dbReference type="CDD" id="cd22157">
    <property type="entry name" value="F-box_AtFBW1-like"/>
    <property type="match status" value="1"/>
</dbReference>
<dbReference type="SUPFAM" id="SSF81383">
    <property type="entry name" value="F-box domain"/>
    <property type="match status" value="1"/>
</dbReference>
<gene>
    <name evidence="2" type="ORF">RJ639_007025</name>
</gene>
<name>A0AA89AUX6_9ASTE</name>
<dbReference type="InterPro" id="IPR036047">
    <property type="entry name" value="F-box-like_dom_sf"/>
</dbReference>
<comment type="caution">
    <text evidence="2">The sequence shown here is derived from an EMBL/GenBank/DDBJ whole genome shotgun (WGS) entry which is preliminary data.</text>
</comment>
<evidence type="ECO:0000313" key="3">
    <source>
        <dbReference type="Proteomes" id="UP001188597"/>
    </source>
</evidence>
<keyword evidence="3" id="KW-1185">Reference proteome</keyword>
<dbReference type="Proteomes" id="UP001188597">
    <property type="component" value="Unassembled WGS sequence"/>
</dbReference>
<evidence type="ECO:0000313" key="2">
    <source>
        <dbReference type="EMBL" id="KAK3016185.1"/>
    </source>
</evidence>
<reference evidence="2" key="1">
    <citation type="submission" date="2022-12" db="EMBL/GenBank/DDBJ databases">
        <title>Draft genome assemblies for two species of Escallonia (Escalloniales).</title>
        <authorList>
            <person name="Chanderbali A."/>
            <person name="Dervinis C."/>
            <person name="Anghel I."/>
            <person name="Soltis D."/>
            <person name="Soltis P."/>
            <person name="Zapata F."/>
        </authorList>
    </citation>
    <scope>NUCLEOTIDE SEQUENCE</scope>
    <source>
        <strain evidence="2">UCBG64.0493</strain>
        <tissue evidence="2">Leaf</tissue>
    </source>
</reference>
<dbReference type="InterPro" id="IPR001810">
    <property type="entry name" value="F-box_dom"/>
</dbReference>
<accession>A0AA89AUX6</accession>
<organism evidence="2 3">
    <name type="scientific">Escallonia herrerae</name>
    <dbReference type="NCBI Taxonomy" id="1293975"/>
    <lineage>
        <taxon>Eukaryota</taxon>
        <taxon>Viridiplantae</taxon>
        <taxon>Streptophyta</taxon>
        <taxon>Embryophyta</taxon>
        <taxon>Tracheophyta</taxon>
        <taxon>Spermatophyta</taxon>
        <taxon>Magnoliopsida</taxon>
        <taxon>eudicotyledons</taxon>
        <taxon>Gunneridae</taxon>
        <taxon>Pentapetalae</taxon>
        <taxon>asterids</taxon>
        <taxon>campanulids</taxon>
        <taxon>Escalloniales</taxon>
        <taxon>Escalloniaceae</taxon>
        <taxon>Escallonia</taxon>
    </lineage>
</organism>
<sequence>MATQHPNLPDDIAVNVLLILPVKSLLRFKCVSKSWRSLITDPLFVKQHLKRAYDPCNTALCRFGVVGSSCPSAIKGLINLHSINDDASDRPVVRADSKSRALWGLGYDSCRDDYLVVHAELYARRPGLPTINFQILA</sequence>